<dbReference type="OrthoDB" id="1523584at2"/>
<feature type="region of interest" description="Disordered" evidence="1">
    <location>
        <begin position="110"/>
        <end position="173"/>
    </location>
</feature>
<protein>
    <submittedName>
        <fullName evidence="4">Outer membrane protein beta-barrel domain-containing protein</fullName>
    </submittedName>
</protein>
<evidence type="ECO:0000259" key="3">
    <source>
        <dbReference type="Pfam" id="PF13568"/>
    </source>
</evidence>
<feature type="transmembrane region" description="Helical" evidence="2">
    <location>
        <begin position="55"/>
        <end position="73"/>
    </location>
</feature>
<gene>
    <name evidence="4" type="ORF">SAMN04488541_101392</name>
</gene>
<evidence type="ECO:0000256" key="1">
    <source>
        <dbReference type="SAM" id="MobiDB-lite"/>
    </source>
</evidence>
<keyword evidence="2" id="KW-0812">Transmembrane</keyword>
<dbReference type="RefSeq" id="WP_091544149.1">
    <property type="nucleotide sequence ID" value="NZ_FONY01000013.1"/>
</dbReference>
<dbReference type="EMBL" id="FONY01000013">
    <property type="protein sequence ID" value="SFF03751.1"/>
    <property type="molecule type" value="Genomic_DNA"/>
</dbReference>
<accession>A0A1I2FH14</accession>
<dbReference type="Proteomes" id="UP000199513">
    <property type="component" value="Unassembled WGS sequence"/>
</dbReference>
<proteinExistence type="predicted"/>
<dbReference type="STRING" id="1003.SAMN04488541_101392"/>
<dbReference type="Pfam" id="PF13568">
    <property type="entry name" value="OMP_b-brl_2"/>
    <property type="match status" value="1"/>
</dbReference>
<evidence type="ECO:0000256" key="2">
    <source>
        <dbReference type="SAM" id="Phobius"/>
    </source>
</evidence>
<keyword evidence="2" id="KW-0472">Membrane</keyword>
<keyword evidence="2" id="KW-1133">Transmembrane helix</keyword>
<name>A0A1I2FH14_9BACT</name>
<feature type="domain" description="Outer membrane protein beta-barrel" evidence="3">
    <location>
        <begin position="280"/>
        <end position="450"/>
    </location>
</feature>
<dbReference type="InterPro" id="IPR025665">
    <property type="entry name" value="Beta-barrel_OMP_2"/>
</dbReference>
<reference evidence="4 5" key="1">
    <citation type="submission" date="2016-10" db="EMBL/GenBank/DDBJ databases">
        <authorList>
            <person name="de Groot N.N."/>
        </authorList>
    </citation>
    <scope>NUCLEOTIDE SEQUENCE [LARGE SCALE GENOMIC DNA]</scope>
    <source>
        <strain>GEY</strain>
        <strain evidence="5">DSM 9560</strain>
    </source>
</reference>
<feature type="compositionally biased region" description="Basic and acidic residues" evidence="1">
    <location>
        <begin position="133"/>
        <end position="150"/>
    </location>
</feature>
<feature type="compositionally biased region" description="Polar residues" evidence="1">
    <location>
        <begin position="122"/>
        <end position="131"/>
    </location>
</feature>
<sequence>MIDKENFDERLANKFRKELDDYEVEYNPMDWEKLRPRLKPPVFTNIWKNDSWKPLSMAVAAALSLLIVAYAYWSQIDPIQISEKQTLVLRENKTTDRHAPDSAAHTLAELSKAQSEKIDALSKNSPNNGAENRTLKKDNPKEVNKSEKIASHNHKKPSNKLLNQNKVNDKNDSRLALNRLKENIAEKQEDDIVKHKISEQEKITQQSPISEQKKTVFVQLIELDSMHFAYAPPAYAQNLDLELKNITSSKASDQLPAKMTLGMVLNTLTYQNVIENASSLEMGLQIDLPISRKLHLIPSLLIAQQQMEFRRERLMVKETLPPPNITNIGTSVNPSPTHRNTFITQHAHNELTILNLPIDLQYDLIESGKWKIFLRGGISNYAYIVEKYQFASNISSVSTDFTLMSSPNYTNYTTYTERKHQSFSHIDFFAGLNFGTGIQYAASKHLFVQAVPFYRLPTRKVAHENMEFNTYGLSLIVGYK</sequence>
<dbReference type="AlphaFoldDB" id="A0A1I2FH14"/>
<evidence type="ECO:0000313" key="4">
    <source>
        <dbReference type="EMBL" id="SFF03751.1"/>
    </source>
</evidence>
<evidence type="ECO:0000313" key="5">
    <source>
        <dbReference type="Proteomes" id="UP000199513"/>
    </source>
</evidence>
<organism evidence="4 5">
    <name type="scientific">Thermoflexibacter ruber</name>
    <dbReference type="NCBI Taxonomy" id="1003"/>
    <lineage>
        <taxon>Bacteria</taxon>
        <taxon>Pseudomonadati</taxon>
        <taxon>Bacteroidota</taxon>
        <taxon>Cytophagia</taxon>
        <taxon>Cytophagales</taxon>
        <taxon>Thermoflexibacteraceae</taxon>
        <taxon>Thermoflexibacter</taxon>
    </lineage>
</organism>
<keyword evidence="5" id="KW-1185">Reference proteome</keyword>